<gene>
    <name evidence="1" type="ORF">AS594_35715</name>
</gene>
<dbReference type="SUPFAM" id="SSF48452">
    <property type="entry name" value="TPR-like"/>
    <property type="match status" value="1"/>
</dbReference>
<organism evidence="1 2">
    <name type="scientific">Streptomyces agglomeratus</name>
    <dbReference type="NCBI Taxonomy" id="285458"/>
    <lineage>
        <taxon>Bacteria</taxon>
        <taxon>Bacillati</taxon>
        <taxon>Actinomycetota</taxon>
        <taxon>Actinomycetes</taxon>
        <taxon>Kitasatosporales</taxon>
        <taxon>Streptomycetaceae</taxon>
        <taxon>Streptomyces</taxon>
    </lineage>
</organism>
<sequence length="787" mass="86337">MQVLPAGWRLWHPFAPSRPEAVLRDLGHVRPGTVVWLNEIQHYLLTATKTLGEHVAAGLHSLMHDPERTPVLVIGTAWPEHWAALTPSPQENETDHHPHARALLTATGTTLVVPDRFSEADLRSLQTAAFNDPRLAYAAEHAEQGHITQYLAGAPALIDRYRTSPPGAKALIEAAMDARCLGHGPALPLTLLEAAADGYLTDHQRNLLSDDWLERALAYVAAPLRGIRGALTPIRPGKAHPTFAHPHYLLADYLEKHGRIVRGITPAPASLWTALTDHASRTDLPAFARSASDRGLMRLAVQLWTAAADADAGDSTARLRVAETLVEAGRPEEALPWLQRACELYSNTPQASDPWLLNWVRSRLVQAGYPEVPGVDDTTWRKSVAANGSEWVLSATVDQLRDQQGLEEALAWLRAAAERGNPSATRKAVEMLIKAGRDSEALGWFQRAAASGRPETAYEACLAAAAVLKEEGRIDEALTWCQRAAEGGQPICAYQAAREAAEMLAEEGRIDEALSWFQRAATTRGLPDRRSSSHAAMAAVFMLQEAGRTGDLPIWLWKRAEGGDVLTMITFVLMLEAGTSDELLAWLRNRAERGDPLAMYALAHGGPAEDAEFWSSRALAYFQSVEGAHDWHQRLKGLDPDSSWDELAALNMAVEILEDSDRAEEADVWIRDRAESGDPAAAKILASRLWKAGSIAKALAWYQHAAETGDHSVVTYIADILGEMGRTEEAIAWYRRTAERKYHLLATDKIASLLEKGGRLQDAGRFKRYGLEPDGSLATPWETPPPR</sequence>
<accession>A0A1E5PHP1</accession>
<name>A0A1E5PHP1_9ACTN</name>
<dbReference type="EMBL" id="MEHJ01000001">
    <property type="protein sequence ID" value="OEJ28975.1"/>
    <property type="molecule type" value="Genomic_DNA"/>
</dbReference>
<keyword evidence="2" id="KW-1185">Reference proteome</keyword>
<protein>
    <recommendedName>
        <fullName evidence="3">Sel1 repeat family protein</fullName>
    </recommendedName>
</protein>
<dbReference type="PANTHER" id="PTHR11102:SF160">
    <property type="entry name" value="ERAD-ASSOCIATED E3 UBIQUITIN-PROTEIN LIGASE COMPONENT HRD3"/>
    <property type="match status" value="1"/>
</dbReference>
<comment type="caution">
    <text evidence="1">The sequence shown here is derived from an EMBL/GenBank/DDBJ whole genome shotgun (WGS) entry which is preliminary data.</text>
</comment>
<dbReference type="InterPro" id="IPR050767">
    <property type="entry name" value="Sel1_AlgK"/>
</dbReference>
<dbReference type="AlphaFoldDB" id="A0A1E5PHP1"/>
<dbReference type="Gene3D" id="1.25.40.10">
    <property type="entry name" value="Tetratricopeptide repeat domain"/>
    <property type="match status" value="4"/>
</dbReference>
<dbReference type="SUPFAM" id="SSF81901">
    <property type="entry name" value="HCP-like"/>
    <property type="match status" value="2"/>
</dbReference>
<evidence type="ECO:0000313" key="2">
    <source>
        <dbReference type="Proteomes" id="UP000095759"/>
    </source>
</evidence>
<dbReference type="Pfam" id="PF13432">
    <property type="entry name" value="TPR_16"/>
    <property type="match status" value="1"/>
</dbReference>
<dbReference type="Proteomes" id="UP000095759">
    <property type="component" value="Unassembled WGS sequence"/>
</dbReference>
<proteinExistence type="predicted"/>
<evidence type="ECO:0008006" key="3">
    <source>
        <dbReference type="Google" id="ProtNLM"/>
    </source>
</evidence>
<dbReference type="InterPro" id="IPR011990">
    <property type="entry name" value="TPR-like_helical_dom_sf"/>
</dbReference>
<reference evidence="1 2" key="1">
    <citation type="submission" date="2016-08" db="EMBL/GenBank/DDBJ databases">
        <title>Complete genome sequence of Streptomyces agglomeratus strain 6-3-2, a novel anti-MRSA actinomycete isolated from Wuli of Tebit, China.</title>
        <authorList>
            <person name="Chen X."/>
        </authorList>
    </citation>
    <scope>NUCLEOTIDE SEQUENCE [LARGE SCALE GENOMIC DNA]</scope>
    <source>
        <strain evidence="1 2">6-3-2</strain>
    </source>
</reference>
<evidence type="ECO:0000313" key="1">
    <source>
        <dbReference type="EMBL" id="OEJ28975.1"/>
    </source>
</evidence>
<dbReference type="PANTHER" id="PTHR11102">
    <property type="entry name" value="SEL-1-LIKE PROTEIN"/>
    <property type="match status" value="1"/>
</dbReference>